<proteinExistence type="predicted"/>
<dbReference type="FunFam" id="3.30.1490.20:FF:000003">
    <property type="entry name" value="acetyl-CoA carboxylase isoform X1"/>
    <property type="match status" value="1"/>
</dbReference>
<dbReference type="PROSITE" id="PS50979">
    <property type="entry name" value="BC"/>
    <property type="match status" value="1"/>
</dbReference>
<comment type="function">
    <text evidence="1">This protein is a component of the acetyl coenzyme A carboxylase complex; first, biotin carboxylase catalyzes the carboxylation of the carrier protein and then the transcarboxylase transfers the carboxyl group to form malonyl-CoA.</text>
</comment>
<keyword evidence="6" id="KW-0092">Biotin</keyword>
<dbReference type="PROSITE" id="PS00867">
    <property type="entry name" value="CPSASE_2"/>
    <property type="match status" value="1"/>
</dbReference>
<dbReference type="InterPro" id="IPR011054">
    <property type="entry name" value="Rudment_hybrid_motif"/>
</dbReference>
<keyword evidence="3 8" id="KW-0436">Ligase</keyword>
<evidence type="ECO:0000256" key="4">
    <source>
        <dbReference type="ARBA" id="ARBA00022741"/>
    </source>
</evidence>
<keyword evidence="4" id="KW-0547">Nucleotide-binding</keyword>
<dbReference type="InterPro" id="IPR011761">
    <property type="entry name" value="ATP-grasp"/>
</dbReference>
<dbReference type="EMBL" id="CP017258">
    <property type="protein sequence ID" value="AQW88146.1"/>
    <property type="molecule type" value="Genomic_DNA"/>
</dbReference>
<dbReference type="InterPro" id="IPR016185">
    <property type="entry name" value="PreATP-grasp_dom_sf"/>
</dbReference>
<dbReference type="Pfam" id="PF00289">
    <property type="entry name" value="Biotin_carb_N"/>
    <property type="match status" value="1"/>
</dbReference>
<dbReference type="KEGG" id="cpin:CPIN18020_1303"/>
<organism evidence="8 9">
    <name type="scientific">Campylobacter pinnipediorum subsp. caledonicus</name>
    <dbReference type="NCBI Taxonomy" id="1874362"/>
    <lineage>
        <taxon>Bacteria</taxon>
        <taxon>Pseudomonadati</taxon>
        <taxon>Campylobacterota</taxon>
        <taxon>Epsilonproteobacteria</taxon>
        <taxon>Campylobacterales</taxon>
        <taxon>Campylobacteraceae</taxon>
        <taxon>Campylobacter</taxon>
    </lineage>
</organism>
<dbReference type="NCBIfam" id="NF006287">
    <property type="entry name" value="PRK08463.1"/>
    <property type="match status" value="1"/>
</dbReference>
<evidence type="ECO:0000313" key="9">
    <source>
        <dbReference type="Proteomes" id="UP000190868"/>
    </source>
</evidence>
<dbReference type="InterPro" id="IPR051602">
    <property type="entry name" value="ACC_Biotin_Carboxylase"/>
</dbReference>
<accession>A0A1S6U8S8</accession>
<dbReference type="PANTHER" id="PTHR48095:SF2">
    <property type="entry name" value="BIOTIN CARBOXYLASE, CHLOROPLASTIC"/>
    <property type="match status" value="1"/>
</dbReference>
<dbReference type="Gene3D" id="3.30.470.20">
    <property type="entry name" value="ATP-grasp fold, B domain"/>
    <property type="match status" value="1"/>
</dbReference>
<dbReference type="FunFam" id="3.40.50.20:FF:000010">
    <property type="entry name" value="Propionyl-CoA carboxylase subunit alpha"/>
    <property type="match status" value="1"/>
</dbReference>
<dbReference type="RefSeq" id="WP_078423681.1">
    <property type="nucleotide sequence ID" value="NZ_CP017018.1"/>
</dbReference>
<evidence type="ECO:0000256" key="2">
    <source>
        <dbReference type="ARBA" id="ARBA00013263"/>
    </source>
</evidence>
<keyword evidence="8" id="KW-0670">Pyruvate</keyword>
<dbReference type="SUPFAM" id="SSF56059">
    <property type="entry name" value="Glutathione synthetase ATP-binding domain-like"/>
    <property type="match status" value="1"/>
</dbReference>
<comment type="catalytic activity">
    <reaction evidence="7">
        <text>N(6)-biotinyl-L-lysyl-[protein] + hydrogencarbonate + ATP = N(6)-carboxybiotinyl-L-lysyl-[protein] + ADP + phosphate + H(+)</text>
        <dbReference type="Rhea" id="RHEA:13501"/>
        <dbReference type="Rhea" id="RHEA-COMP:10505"/>
        <dbReference type="Rhea" id="RHEA-COMP:10506"/>
        <dbReference type="ChEBI" id="CHEBI:15378"/>
        <dbReference type="ChEBI" id="CHEBI:17544"/>
        <dbReference type="ChEBI" id="CHEBI:30616"/>
        <dbReference type="ChEBI" id="CHEBI:43474"/>
        <dbReference type="ChEBI" id="CHEBI:83144"/>
        <dbReference type="ChEBI" id="CHEBI:83145"/>
        <dbReference type="ChEBI" id="CHEBI:456216"/>
        <dbReference type="EC" id="6.3.4.14"/>
    </reaction>
</comment>
<dbReference type="AlphaFoldDB" id="A0A1S6U8S8"/>
<dbReference type="PANTHER" id="PTHR48095">
    <property type="entry name" value="PYRUVATE CARBOXYLASE SUBUNIT A"/>
    <property type="match status" value="1"/>
</dbReference>
<dbReference type="PROSITE" id="PS00866">
    <property type="entry name" value="CPSASE_1"/>
    <property type="match status" value="1"/>
</dbReference>
<dbReference type="InterPro" id="IPR005482">
    <property type="entry name" value="Biotin_COase_C"/>
</dbReference>
<keyword evidence="5" id="KW-0067">ATP-binding</keyword>
<evidence type="ECO:0000256" key="6">
    <source>
        <dbReference type="ARBA" id="ARBA00023267"/>
    </source>
</evidence>
<dbReference type="SUPFAM" id="SSF52440">
    <property type="entry name" value="PreATP-grasp domain"/>
    <property type="match status" value="1"/>
</dbReference>
<dbReference type="InterPro" id="IPR005481">
    <property type="entry name" value="BC-like_N"/>
</dbReference>
<evidence type="ECO:0000256" key="3">
    <source>
        <dbReference type="ARBA" id="ARBA00022598"/>
    </source>
</evidence>
<reference evidence="9" key="1">
    <citation type="submission" date="2016-09" db="EMBL/GenBank/DDBJ databases">
        <title>Comparative genomics of the Campylobacter concisus group.</title>
        <authorList>
            <person name="Miller W.G."/>
            <person name="Yee E."/>
            <person name="Chapman M.H."/>
            <person name="Huynh S."/>
            <person name="Bono J.L."/>
            <person name="On S.L.W."/>
            <person name="StLeger J."/>
            <person name="Foster G."/>
            <person name="Parker C.T."/>
        </authorList>
    </citation>
    <scope>NUCLEOTIDE SEQUENCE [LARGE SCALE GENOMIC DNA]</scope>
    <source>
        <strain evidence="9">RM18021</strain>
    </source>
</reference>
<dbReference type="Pfam" id="PF02785">
    <property type="entry name" value="Biotin_carb_C"/>
    <property type="match status" value="1"/>
</dbReference>
<dbReference type="Pfam" id="PF02786">
    <property type="entry name" value="CPSase_L_D2"/>
    <property type="match status" value="1"/>
</dbReference>
<evidence type="ECO:0000256" key="5">
    <source>
        <dbReference type="ARBA" id="ARBA00022840"/>
    </source>
</evidence>
<protein>
    <recommendedName>
        <fullName evidence="2">biotin carboxylase</fullName>
        <ecNumber evidence="2">6.3.4.14</ecNumber>
    </recommendedName>
</protein>
<dbReference type="SMART" id="SM00878">
    <property type="entry name" value="Biotin_carb_C"/>
    <property type="match status" value="1"/>
</dbReference>
<dbReference type="SUPFAM" id="SSF51246">
    <property type="entry name" value="Rudiment single hybrid motif"/>
    <property type="match status" value="1"/>
</dbReference>
<name>A0A1S6U8S8_9BACT</name>
<gene>
    <name evidence="8" type="primary">pycA</name>
    <name evidence="8" type="ORF">CPIN18021_1352</name>
</gene>
<sequence length="480" mass="54016">MIHKILIANRGEIAVRIVRACRDLHIKSVAIYTKPDAECLHVKIADEAHMIGDEPIKGYLNAKSIVEIAKSCGADAIHPGYGFLSENYEFAKLVEDSGLIFIGPKSDVIRKMGDKNIARYLMKRNGIPIVPGTEKLNDEPMEKIKEYALKIGYPVILKASGGGGGRGIRKVFKEDELEDAYNSCKREAKAYFNNDEVFMEKLVVNPRHIEFQILGDNYGNIIHLCERDCSIQRRHQKIIEIAPCPSISENLRKIMGVTAVAAAKAVGYSNVGTIEFLLDDDNQFYFMEMNTRIQVEHGVTEEITGVDLVVRQIRTAAGEILELEQSDIKPQGYAIEARITAENVWQNFVPTPGKILGYYPALGPSVRVDSHAYKDYTIPPYYDSLVAKLIVKATDYDLMINKLERALEEFTIEGVQTIIPFLLAISKSREFRRGFFDTSYVEKNLNSILENTHDSTHGGEEELKTVINQAINKHRKVYGK</sequence>
<dbReference type="GO" id="GO:0004075">
    <property type="term" value="F:biotin carboxylase activity"/>
    <property type="evidence" value="ECO:0007669"/>
    <property type="project" value="UniProtKB-EC"/>
</dbReference>
<dbReference type="GO" id="GO:0046872">
    <property type="term" value="F:metal ion binding"/>
    <property type="evidence" value="ECO:0007669"/>
    <property type="project" value="InterPro"/>
</dbReference>
<evidence type="ECO:0000256" key="1">
    <source>
        <dbReference type="ARBA" id="ARBA00003761"/>
    </source>
</evidence>
<dbReference type="GO" id="GO:0005524">
    <property type="term" value="F:ATP binding"/>
    <property type="evidence" value="ECO:0007669"/>
    <property type="project" value="UniProtKB-UniRule"/>
</dbReference>
<dbReference type="InterPro" id="IPR005479">
    <property type="entry name" value="CPAse_ATP-bd"/>
</dbReference>
<evidence type="ECO:0000313" key="8">
    <source>
        <dbReference type="EMBL" id="AQW88146.1"/>
    </source>
</evidence>
<dbReference type="Proteomes" id="UP000190868">
    <property type="component" value="Chromosome"/>
</dbReference>
<keyword evidence="9" id="KW-1185">Reference proteome</keyword>
<dbReference type="GeneID" id="56566943"/>
<evidence type="ECO:0000256" key="7">
    <source>
        <dbReference type="ARBA" id="ARBA00048600"/>
    </source>
</evidence>
<dbReference type="InterPro" id="IPR011764">
    <property type="entry name" value="Biotin_carboxylation_dom"/>
</dbReference>
<dbReference type="PROSITE" id="PS50975">
    <property type="entry name" value="ATP_GRASP"/>
    <property type="match status" value="1"/>
</dbReference>
<dbReference type="EC" id="6.3.4.14" evidence="2"/>
<dbReference type="NCBIfam" id="NF006367">
    <property type="entry name" value="PRK08591.1"/>
    <property type="match status" value="1"/>
</dbReference>